<accession>A0A9P4LN64</accession>
<evidence type="ECO:0008006" key="4">
    <source>
        <dbReference type="Google" id="ProtNLM"/>
    </source>
</evidence>
<dbReference type="Proteomes" id="UP000799777">
    <property type="component" value="Unassembled WGS sequence"/>
</dbReference>
<proteinExistence type="predicted"/>
<gene>
    <name evidence="2" type="ORF">EK21DRAFT_87751</name>
</gene>
<dbReference type="AlphaFoldDB" id="A0A9P4LN64"/>
<sequence length="193" mass="21828">MRSRARFPTLAGVHLLWLVVSSDLQVCRDACDVGLDKKPNEEAARSRLVIINGIQTLMFALSYRTWIDVPAHLHPSYQDRKHASTWRLRHPMNHMCNSLIALNLTPAEHLPLMTKQTPRCSHSRADGVPHAVVAICTNLGAWEMLHVQVQPLETFPPISSNRLRIPNQTRIAVALELERLRPLTPDALITYLS</sequence>
<keyword evidence="1" id="KW-0732">Signal</keyword>
<evidence type="ECO:0000313" key="2">
    <source>
        <dbReference type="EMBL" id="KAF2031713.1"/>
    </source>
</evidence>
<dbReference type="EMBL" id="ML978178">
    <property type="protein sequence ID" value="KAF2031713.1"/>
    <property type="molecule type" value="Genomic_DNA"/>
</dbReference>
<evidence type="ECO:0000256" key="1">
    <source>
        <dbReference type="SAM" id="SignalP"/>
    </source>
</evidence>
<reference evidence="2" key="1">
    <citation type="journal article" date="2020" name="Stud. Mycol.">
        <title>101 Dothideomycetes genomes: a test case for predicting lifestyles and emergence of pathogens.</title>
        <authorList>
            <person name="Haridas S."/>
            <person name="Albert R."/>
            <person name="Binder M."/>
            <person name="Bloem J."/>
            <person name="Labutti K."/>
            <person name="Salamov A."/>
            <person name="Andreopoulos B."/>
            <person name="Baker S."/>
            <person name="Barry K."/>
            <person name="Bills G."/>
            <person name="Bluhm B."/>
            <person name="Cannon C."/>
            <person name="Castanera R."/>
            <person name="Culley D."/>
            <person name="Daum C."/>
            <person name="Ezra D."/>
            <person name="Gonzalez J."/>
            <person name="Henrissat B."/>
            <person name="Kuo A."/>
            <person name="Liang C."/>
            <person name="Lipzen A."/>
            <person name="Lutzoni F."/>
            <person name="Magnuson J."/>
            <person name="Mondo S."/>
            <person name="Nolan M."/>
            <person name="Ohm R."/>
            <person name="Pangilinan J."/>
            <person name="Park H.-J."/>
            <person name="Ramirez L."/>
            <person name="Alfaro M."/>
            <person name="Sun H."/>
            <person name="Tritt A."/>
            <person name="Yoshinaga Y."/>
            <person name="Zwiers L.-H."/>
            <person name="Turgeon B."/>
            <person name="Goodwin S."/>
            <person name="Spatafora J."/>
            <person name="Crous P."/>
            <person name="Grigoriev I."/>
        </authorList>
    </citation>
    <scope>NUCLEOTIDE SEQUENCE</scope>
    <source>
        <strain evidence="2">CBS 110217</strain>
    </source>
</reference>
<keyword evidence="3" id="KW-1185">Reference proteome</keyword>
<name>A0A9P4LN64_9PLEO</name>
<evidence type="ECO:0000313" key="3">
    <source>
        <dbReference type="Proteomes" id="UP000799777"/>
    </source>
</evidence>
<protein>
    <recommendedName>
        <fullName evidence="4">Secreted protein</fullName>
    </recommendedName>
</protein>
<feature type="signal peptide" evidence="1">
    <location>
        <begin position="1"/>
        <end position="22"/>
    </location>
</feature>
<comment type="caution">
    <text evidence="2">The sequence shown here is derived from an EMBL/GenBank/DDBJ whole genome shotgun (WGS) entry which is preliminary data.</text>
</comment>
<feature type="chain" id="PRO_5040258497" description="Secreted protein" evidence="1">
    <location>
        <begin position="23"/>
        <end position="193"/>
    </location>
</feature>
<organism evidence="2 3">
    <name type="scientific">Setomelanomma holmii</name>
    <dbReference type="NCBI Taxonomy" id="210430"/>
    <lineage>
        <taxon>Eukaryota</taxon>
        <taxon>Fungi</taxon>
        <taxon>Dikarya</taxon>
        <taxon>Ascomycota</taxon>
        <taxon>Pezizomycotina</taxon>
        <taxon>Dothideomycetes</taxon>
        <taxon>Pleosporomycetidae</taxon>
        <taxon>Pleosporales</taxon>
        <taxon>Pleosporineae</taxon>
        <taxon>Phaeosphaeriaceae</taxon>
        <taxon>Setomelanomma</taxon>
    </lineage>
</organism>